<dbReference type="InterPro" id="IPR014044">
    <property type="entry name" value="CAP_dom"/>
</dbReference>
<dbReference type="AlphaFoldDB" id="A0A420HYM5"/>
<dbReference type="Gene3D" id="3.40.33.10">
    <property type="entry name" value="CAP"/>
    <property type="match status" value="1"/>
</dbReference>
<dbReference type="CDD" id="cd05382">
    <property type="entry name" value="CAP_GAPR1-like"/>
    <property type="match status" value="1"/>
</dbReference>
<dbReference type="EMBL" id="MCFK01003295">
    <property type="protein sequence ID" value="RKF62529.1"/>
    <property type="molecule type" value="Genomic_DNA"/>
</dbReference>
<dbReference type="SUPFAM" id="SSF55797">
    <property type="entry name" value="PR-1-like"/>
    <property type="match status" value="1"/>
</dbReference>
<dbReference type="PRINTS" id="PR00838">
    <property type="entry name" value="V5ALLERGEN"/>
</dbReference>
<dbReference type="SMART" id="SM00198">
    <property type="entry name" value="SCP"/>
    <property type="match status" value="1"/>
</dbReference>
<evidence type="ECO:0000313" key="3">
    <source>
        <dbReference type="Proteomes" id="UP000286134"/>
    </source>
</evidence>
<dbReference type="OrthoDB" id="43654at2759"/>
<comment type="caution">
    <text evidence="2">The sequence shown here is derived from an EMBL/GenBank/DDBJ whole genome shotgun (WGS) entry which is preliminary data.</text>
</comment>
<evidence type="ECO:0000259" key="1">
    <source>
        <dbReference type="SMART" id="SM00198"/>
    </source>
</evidence>
<dbReference type="PROSITE" id="PS01009">
    <property type="entry name" value="CRISP_1"/>
    <property type="match status" value="1"/>
</dbReference>
<dbReference type="InterPro" id="IPR002413">
    <property type="entry name" value="V5_allergen-like"/>
</dbReference>
<dbReference type="InterPro" id="IPR035940">
    <property type="entry name" value="CAP_sf"/>
</dbReference>
<dbReference type="Pfam" id="PF00188">
    <property type="entry name" value="CAP"/>
    <property type="match status" value="1"/>
</dbReference>
<accession>A0A420HYM5</accession>
<dbReference type="InterPro" id="IPR034113">
    <property type="entry name" value="SCP_GAPR1-like"/>
</dbReference>
<dbReference type="InterPro" id="IPR001283">
    <property type="entry name" value="CRISP-related"/>
</dbReference>
<evidence type="ECO:0000313" key="2">
    <source>
        <dbReference type="EMBL" id="RKF62529.1"/>
    </source>
</evidence>
<dbReference type="InterPro" id="IPR018244">
    <property type="entry name" value="Allrgn_V5/Tpx1_CS"/>
</dbReference>
<dbReference type="Proteomes" id="UP000286134">
    <property type="component" value="Unassembled WGS sequence"/>
</dbReference>
<protein>
    <submittedName>
        <fullName evidence="2">Pathogenesis-related protein 1A</fullName>
    </submittedName>
</protein>
<dbReference type="GO" id="GO:0005576">
    <property type="term" value="C:extracellular region"/>
    <property type="evidence" value="ECO:0007669"/>
    <property type="project" value="InterPro"/>
</dbReference>
<sequence>MSIFVFSELLVEMSSDVIDTLHVHNQARIKAVGPKRPNLIWSESLASAAHSWAIHLADKNILKHSSGSGQGENLFRRIGKDGTTFSMAARAWVDEMPIYQGEVIPVGDFEAYGHYTQVIWPSTREVGMASAKSKRGWTYVVARYSPPGNYVNQTAWS</sequence>
<proteinExistence type="predicted"/>
<organism evidence="2 3">
    <name type="scientific">Erysiphe neolycopersici</name>
    <dbReference type="NCBI Taxonomy" id="212602"/>
    <lineage>
        <taxon>Eukaryota</taxon>
        <taxon>Fungi</taxon>
        <taxon>Dikarya</taxon>
        <taxon>Ascomycota</taxon>
        <taxon>Pezizomycotina</taxon>
        <taxon>Leotiomycetes</taxon>
        <taxon>Erysiphales</taxon>
        <taxon>Erysiphaceae</taxon>
        <taxon>Erysiphe</taxon>
    </lineage>
</organism>
<name>A0A420HYM5_9PEZI</name>
<feature type="domain" description="SCP" evidence="1">
    <location>
        <begin position="15"/>
        <end position="152"/>
    </location>
</feature>
<dbReference type="PANTHER" id="PTHR10334">
    <property type="entry name" value="CYSTEINE-RICH SECRETORY PROTEIN-RELATED"/>
    <property type="match status" value="1"/>
</dbReference>
<keyword evidence="3" id="KW-1185">Reference proteome</keyword>
<dbReference type="STRING" id="212602.A0A420HYM5"/>
<reference evidence="2 3" key="1">
    <citation type="journal article" date="2018" name="BMC Genomics">
        <title>Comparative genome analyses reveal sequence features reflecting distinct modes of host-adaptation between dicot and monocot powdery mildew.</title>
        <authorList>
            <person name="Wu Y."/>
            <person name="Ma X."/>
            <person name="Pan Z."/>
            <person name="Kale S.D."/>
            <person name="Song Y."/>
            <person name="King H."/>
            <person name="Zhang Q."/>
            <person name="Presley C."/>
            <person name="Deng X."/>
            <person name="Wei C.I."/>
            <person name="Xiao S."/>
        </authorList>
    </citation>
    <scope>NUCLEOTIDE SEQUENCE [LARGE SCALE GENOMIC DNA]</scope>
    <source>
        <strain evidence="2">UMSG2</strain>
    </source>
</reference>
<gene>
    <name evidence="2" type="ORF">OnM2_032033</name>
</gene>
<dbReference type="PRINTS" id="PR00837">
    <property type="entry name" value="V5TPXLIKE"/>
</dbReference>